<dbReference type="AlphaFoldDB" id="A0A645AMU2"/>
<feature type="region of interest" description="Disordered" evidence="1">
    <location>
        <begin position="430"/>
        <end position="466"/>
    </location>
</feature>
<sequence length="466" mass="50146">MLSGFVVAGADQVVGEVLLGCNSVRIVVRVPVSDSVAVFAGGRVVRVTQMRWHISDPAGSHIGDRRIDGLDHRIRLRSGRRRDGGLSQVEPGLRHADQLDGLGGSDAGLQHRRRGHPDILAGQDDQAPGDEPGILTRLDHPGEPVQRGVHIGTPHRLDESTCHVVVLITVGVVADRCPVDGLLDGFQVDHGGALGVGAAGGLLQVGEYAPRVAACHRQHRLTGGRVELVPLAQASRVGQRPVDQGVQVVVGEWTQGQHQRTREQRRDHTEAGVLGGGGDERDQPVFHRRQQDVLLGLVEAVHLVDEQHGRHTPGQFAFGSLQVGAHLFDPRGHRRDLDEASSGLVGDHRGDGGLADPRWPPQEDRHGTGALGEATQRRARGQQMLLADDLVDAARTHPHRQRQVRVIGVGQRPAGGGFRDRADVAEQVLAHPSEATPWHRRADLSAESLSRAASLRGRPGRPPSSR</sequence>
<accession>A0A645AMU2</accession>
<dbReference type="EMBL" id="VSSQ01014769">
    <property type="protein sequence ID" value="MPM54367.1"/>
    <property type="molecule type" value="Genomic_DNA"/>
</dbReference>
<comment type="caution">
    <text evidence="2">The sequence shown here is derived from an EMBL/GenBank/DDBJ whole genome shotgun (WGS) entry which is preliminary data.</text>
</comment>
<feature type="compositionally biased region" description="Low complexity" evidence="1">
    <location>
        <begin position="445"/>
        <end position="459"/>
    </location>
</feature>
<feature type="region of interest" description="Disordered" evidence="1">
    <location>
        <begin position="332"/>
        <end position="379"/>
    </location>
</feature>
<feature type="compositionally biased region" description="Basic and acidic residues" evidence="1">
    <location>
        <begin position="260"/>
        <end position="270"/>
    </location>
</feature>
<reference evidence="2" key="1">
    <citation type="submission" date="2019-08" db="EMBL/GenBank/DDBJ databases">
        <authorList>
            <person name="Kucharzyk K."/>
            <person name="Murdoch R.W."/>
            <person name="Higgins S."/>
            <person name="Loffler F."/>
        </authorList>
    </citation>
    <scope>NUCLEOTIDE SEQUENCE</scope>
</reference>
<organism evidence="2">
    <name type="scientific">bioreactor metagenome</name>
    <dbReference type="NCBI Taxonomy" id="1076179"/>
    <lineage>
        <taxon>unclassified sequences</taxon>
        <taxon>metagenomes</taxon>
        <taxon>ecological metagenomes</taxon>
    </lineage>
</organism>
<feature type="region of interest" description="Disordered" evidence="1">
    <location>
        <begin position="81"/>
        <end position="112"/>
    </location>
</feature>
<feature type="region of interest" description="Disordered" evidence="1">
    <location>
        <begin position="255"/>
        <end position="283"/>
    </location>
</feature>
<gene>
    <name evidence="2" type="ORF">SDC9_101145</name>
</gene>
<name>A0A645AMU2_9ZZZZ</name>
<evidence type="ECO:0000313" key="2">
    <source>
        <dbReference type="EMBL" id="MPM54367.1"/>
    </source>
</evidence>
<evidence type="ECO:0000256" key="1">
    <source>
        <dbReference type="SAM" id="MobiDB-lite"/>
    </source>
</evidence>
<protein>
    <submittedName>
        <fullName evidence="2">Uncharacterized protein</fullName>
    </submittedName>
</protein>
<proteinExistence type="predicted"/>